<dbReference type="PANTHER" id="PTHR42776:SF27">
    <property type="entry name" value="DIPEPTIDYL PEPTIDASE FAMILY MEMBER 6"/>
    <property type="match status" value="1"/>
</dbReference>
<keyword evidence="4" id="KW-1185">Reference proteome</keyword>
<dbReference type="PANTHER" id="PTHR42776">
    <property type="entry name" value="SERINE PEPTIDASE S9 FAMILY MEMBER"/>
    <property type="match status" value="1"/>
</dbReference>
<dbReference type="Gene3D" id="3.40.50.1820">
    <property type="entry name" value="alpha/beta hydrolase"/>
    <property type="match status" value="1"/>
</dbReference>
<evidence type="ECO:0000256" key="1">
    <source>
        <dbReference type="ARBA" id="ARBA00022801"/>
    </source>
</evidence>
<dbReference type="EMBL" id="MZMT01000005">
    <property type="protein sequence ID" value="PIO46196.1"/>
    <property type="molecule type" value="Genomic_DNA"/>
</dbReference>
<feature type="domain" description="Peptidase S9 prolyl oligopeptidase catalytic" evidence="2">
    <location>
        <begin position="57"/>
        <end position="202"/>
    </location>
</feature>
<sequence>MLIVHGNQGGLLIGAREIVDTGMLLRFCSGLNITAAAVSQPGFGASDGPADFCGPRTQQAIIAALSFLREQPSVDPECIVLYGHSRGAVASAMVAAHVSDLRAIILSSGVYDLKATFENSSQGLRWAIQKEAGLSSEAFLVRSVIHHVHKIRSETILLHGRHDDRAPVAQAEIFSEALSDAGLPVVLHVFECGHRISGEHSRTALRPFLQRIFDPVVTRH</sequence>
<keyword evidence="1" id="KW-0378">Hydrolase</keyword>
<dbReference type="GO" id="GO:0006508">
    <property type="term" value="P:proteolysis"/>
    <property type="evidence" value="ECO:0007669"/>
    <property type="project" value="InterPro"/>
</dbReference>
<name>A0A2N9W378_9HYPH</name>
<dbReference type="SUPFAM" id="SSF53474">
    <property type="entry name" value="alpha/beta-Hydrolases"/>
    <property type="match status" value="1"/>
</dbReference>
<gene>
    <name evidence="3" type="ORF">B5P45_03555</name>
</gene>
<accession>A0A2N9W378</accession>
<dbReference type="Proteomes" id="UP000232163">
    <property type="component" value="Unassembled WGS sequence"/>
</dbReference>
<evidence type="ECO:0000313" key="3">
    <source>
        <dbReference type="EMBL" id="PIO46196.1"/>
    </source>
</evidence>
<dbReference type="Pfam" id="PF00326">
    <property type="entry name" value="Peptidase_S9"/>
    <property type="match status" value="1"/>
</dbReference>
<protein>
    <submittedName>
        <fullName evidence="3">Attachment protein</fullName>
    </submittedName>
</protein>
<dbReference type="GO" id="GO:0004252">
    <property type="term" value="F:serine-type endopeptidase activity"/>
    <property type="evidence" value="ECO:0007669"/>
    <property type="project" value="TreeGrafter"/>
</dbReference>
<dbReference type="InterPro" id="IPR001375">
    <property type="entry name" value="Peptidase_S9_cat"/>
</dbReference>
<proteinExistence type="predicted"/>
<evidence type="ECO:0000259" key="2">
    <source>
        <dbReference type="Pfam" id="PF00326"/>
    </source>
</evidence>
<organism evidence="3 4">
    <name type="scientific">Phyllobacterium zundukense</name>
    <dbReference type="NCBI Taxonomy" id="1867719"/>
    <lineage>
        <taxon>Bacteria</taxon>
        <taxon>Pseudomonadati</taxon>
        <taxon>Pseudomonadota</taxon>
        <taxon>Alphaproteobacteria</taxon>
        <taxon>Hyphomicrobiales</taxon>
        <taxon>Phyllobacteriaceae</taxon>
        <taxon>Phyllobacterium</taxon>
    </lineage>
</organism>
<evidence type="ECO:0000313" key="4">
    <source>
        <dbReference type="Proteomes" id="UP000232163"/>
    </source>
</evidence>
<comment type="caution">
    <text evidence="3">The sequence shown here is derived from an EMBL/GenBank/DDBJ whole genome shotgun (WGS) entry which is preliminary data.</text>
</comment>
<dbReference type="AlphaFoldDB" id="A0A2N9W378"/>
<reference evidence="3 4" key="1">
    <citation type="journal article" date="2017" name="Int J Environ Stud">
        <title>Does the Miocene-Pliocene relict legume Oxytropis triphylla form nitrogen-fixing nodules with a combination of bacterial strains?</title>
        <authorList>
            <person name="Safronova V."/>
            <person name="Belimov A."/>
            <person name="Sazanova A."/>
            <person name="Kuznetsova I."/>
            <person name="Popova J."/>
            <person name="Andronov E."/>
            <person name="Verkhozina A."/>
            <person name="Tikhonovich I."/>
        </authorList>
    </citation>
    <scope>NUCLEOTIDE SEQUENCE [LARGE SCALE GENOMIC DNA]</scope>
    <source>
        <strain evidence="3 4">Tri-38</strain>
    </source>
</reference>
<dbReference type="InterPro" id="IPR029058">
    <property type="entry name" value="AB_hydrolase_fold"/>
</dbReference>
<dbReference type="OrthoDB" id="7191605at2"/>